<dbReference type="EMBL" id="JAWJAX010000001">
    <property type="protein sequence ID" value="MDV2910505.1"/>
    <property type="molecule type" value="Genomic_DNA"/>
</dbReference>
<evidence type="ECO:0000313" key="5">
    <source>
        <dbReference type="Proteomes" id="UP001280415"/>
    </source>
</evidence>
<comment type="caution">
    <text evidence="4">The sequence shown here is derived from an EMBL/GenBank/DDBJ whole genome shotgun (WGS) entry which is preliminary data.</text>
</comment>
<comment type="similarity">
    <text evidence="1">Belongs to the bacterial sugar transferase family.</text>
</comment>
<dbReference type="Proteomes" id="UP001280415">
    <property type="component" value="Unassembled WGS sequence"/>
</dbReference>
<evidence type="ECO:0000256" key="2">
    <source>
        <dbReference type="SAM" id="Phobius"/>
    </source>
</evidence>
<dbReference type="PANTHER" id="PTHR30576">
    <property type="entry name" value="COLANIC BIOSYNTHESIS UDP-GLUCOSE LIPID CARRIER TRANSFERASE"/>
    <property type="match status" value="1"/>
</dbReference>
<protein>
    <submittedName>
        <fullName evidence="4">Sugar transferase</fullName>
        <ecNumber evidence="4">2.7.8.-</ecNumber>
    </submittedName>
</protein>
<dbReference type="EC" id="2.7.8.-" evidence="4"/>
<feature type="domain" description="Bacterial sugar transferase" evidence="3">
    <location>
        <begin position="17"/>
        <end position="205"/>
    </location>
</feature>
<proteinExistence type="inferred from homology"/>
<feature type="transmembrane region" description="Helical" evidence="2">
    <location>
        <begin position="21"/>
        <end position="43"/>
    </location>
</feature>
<organism evidence="4 5">
    <name type="scientific">Pediococcus acidilactici</name>
    <dbReference type="NCBI Taxonomy" id="1254"/>
    <lineage>
        <taxon>Bacteria</taxon>
        <taxon>Bacillati</taxon>
        <taxon>Bacillota</taxon>
        <taxon>Bacilli</taxon>
        <taxon>Lactobacillales</taxon>
        <taxon>Lactobacillaceae</taxon>
        <taxon>Pediococcus</taxon>
        <taxon>Pediococcus acidilactici group</taxon>
    </lineage>
</organism>
<dbReference type="InterPro" id="IPR003362">
    <property type="entry name" value="Bact_transf"/>
</dbReference>
<gene>
    <name evidence="4" type="ORF">R0H03_01285</name>
</gene>
<name>A0AAW8YJS1_PEDAC</name>
<reference evidence="4" key="2">
    <citation type="submission" date="2023-10" db="EMBL/GenBank/DDBJ databases">
        <authorList>
            <person name="Khurajog B."/>
        </authorList>
    </citation>
    <scope>NUCLEOTIDE SEQUENCE</scope>
    <source>
        <strain evidence="4">BF14</strain>
    </source>
</reference>
<dbReference type="AlphaFoldDB" id="A0AAW8YJS1"/>
<evidence type="ECO:0000259" key="3">
    <source>
        <dbReference type="Pfam" id="PF02397"/>
    </source>
</evidence>
<accession>A0AAW8YJS1</accession>
<dbReference type="Pfam" id="PF02397">
    <property type="entry name" value="Bac_transf"/>
    <property type="match status" value="1"/>
</dbReference>
<keyword evidence="4" id="KW-0808">Transferase</keyword>
<dbReference type="RefSeq" id="WP_317051867.1">
    <property type="nucleotide sequence ID" value="NZ_CP140878.1"/>
</dbReference>
<sequence length="211" mass="24252">MNMKMEVADLSMYSLVKRITDVIGAILGMTILSPVFLIIAIAIKLEDPRGPIIFTQVRVGKNGKYFKIYKFRSMRVNAEEELAKLKSQNDVKGAMFKLKNDPRVTRVGHFIRKRSLDELPQLYNVLIGDMSLIGPRPPLVNEVAAYSKRDLQRLRVRPGCSGLWQISGRNELDFDEMVDLDLEYIQKRSILFDLEIIWKTVVQMIFPKGAY</sequence>
<evidence type="ECO:0000313" key="4">
    <source>
        <dbReference type="EMBL" id="MDV2910505.1"/>
    </source>
</evidence>
<dbReference type="GO" id="GO:0016780">
    <property type="term" value="F:phosphotransferase activity, for other substituted phosphate groups"/>
    <property type="evidence" value="ECO:0007669"/>
    <property type="project" value="TreeGrafter"/>
</dbReference>
<keyword evidence="2" id="KW-0812">Transmembrane</keyword>
<reference evidence="4" key="1">
    <citation type="journal article" date="2023" name="PeerJ">
        <title>Selection and evaluation of lactic acid bacteria from chicken feces in Thailand as potential probiotics.</title>
        <authorList>
            <person name="Khurajog B."/>
            <person name="Disastra Y."/>
            <person name="Lawwyne L.D."/>
            <person name="Sirichokchatchawan W."/>
            <person name="Niyomtham W."/>
            <person name="Yindee J."/>
            <person name="Hampson D.J."/>
            <person name="Prapasarakul N."/>
        </authorList>
    </citation>
    <scope>NUCLEOTIDE SEQUENCE</scope>
    <source>
        <strain evidence="4">BF14</strain>
    </source>
</reference>
<keyword evidence="2" id="KW-1133">Transmembrane helix</keyword>
<evidence type="ECO:0000256" key="1">
    <source>
        <dbReference type="ARBA" id="ARBA00006464"/>
    </source>
</evidence>
<keyword evidence="2" id="KW-0472">Membrane</keyword>
<dbReference type="PANTHER" id="PTHR30576:SF10">
    <property type="entry name" value="SLL5057 PROTEIN"/>
    <property type="match status" value="1"/>
</dbReference>